<evidence type="ECO:0000256" key="13">
    <source>
        <dbReference type="SAM" id="MobiDB-lite"/>
    </source>
</evidence>
<feature type="binding site" evidence="10">
    <location>
        <begin position="228"/>
        <end position="230"/>
    </location>
    <ligand>
        <name>NAD(+)</name>
        <dbReference type="ChEBI" id="CHEBI:57540"/>
    </ligand>
</feature>
<feature type="binding site" evidence="10">
    <location>
        <begin position="27"/>
        <end position="31"/>
    </location>
    <ligand>
        <name>NAD(+)</name>
        <dbReference type="ChEBI" id="CHEBI:57540"/>
    </ligand>
</feature>
<evidence type="ECO:0000256" key="11">
    <source>
        <dbReference type="PIRSR" id="PIRSR037938-3"/>
    </source>
</evidence>
<feature type="active site" description="Proton acceptor" evidence="9 12">
    <location>
        <position position="129"/>
    </location>
</feature>
<feature type="binding site" evidence="10">
    <location>
        <position position="252"/>
    </location>
    <ligand>
        <name>NAD(+)</name>
        <dbReference type="ChEBI" id="CHEBI:57540"/>
    </ligand>
</feature>
<feature type="binding site" evidence="11 12">
    <location>
        <position position="170"/>
    </location>
    <ligand>
        <name>Zn(2+)</name>
        <dbReference type="ChEBI" id="CHEBI:29105"/>
    </ligand>
</feature>
<keyword evidence="6 8" id="KW-0520">NAD</keyword>
<evidence type="ECO:0000256" key="7">
    <source>
        <dbReference type="ARBA" id="ARBA00023128"/>
    </source>
</evidence>
<gene>
    <name evidence="15" type="ORF">K435DRAFT_722179</name>
</gene>
<evidence type="ECO:0000256" key="8">
    <source>
        <dbReference type="PIRNR" id="PIRNR037938"/>
    </source>
</evidence>
<dbReference type="Gene3D" id="3.40.50.1220">
    <property type="entry name" value="TPP-binding domain"/>
    <property type="match status" value="1"/>
</dbReference>
<evidence type="ECO:0000313" key="15">
    <source>
        <dbReference type="EMBL" id="THU97119.1"/>
    </source>
</evidence>
<comment type="subcellular location">
    <subcellularLocation>
        <location evidence="1">Mitochondrion</location>
    </subcellularLocation>
</comment>
<dbReference type="InterPro" id="IPR029035">
    <property type="entry name" value="DHS-like_NAD/FAD-binding_dom"/>
</dbReference>
<dbReference type="EC" id="2.3.1.286" evidence="8"/>
<dbReference type="Pfam" id="PF02146">
    <property type="entry name" value="SIR2"/>
    <property type="match status" value="1"/>
</dbReference>
<protein>
    <recommendedName>
        <fullName evidence="8">NAD-dependent protein deacetylase</fullName>
        <ecNumber evidence="8">2.3.1.286</ecNumber>
    </recommendedName>
</protein>
<dbReference type="GO" id="GO:0017136">
    <property type="term" value="F:histone deacetylase activity, NAD-dependent"/>
    <property type="evidence" value="ECO:0007669"/>
    <property type="project" value="InterPro"/>
</dbReference>
<dbReference type="Proteomes" id="UP000297245">
    <property type="component" value="Unassembled WGS sequence"/>
</dbReference>
<evidence type="ECO:0000256" key="4">
    <source>
        <dbReference type="ARBA" id="ARBA00022723"/>
    </source>
</evidence>
<dbReference type="InterPro" id="IPR026590">
    <property type="entry name" value="Ssirtuin_cat_dom"/>
</dbReference>
<feature type="compositionally biased region" description="Basic and acidic residues" evidence="13">
    <location>
        <begin position="276"/>
        <end position="296"/>
    </location>
</feature>
<proteinExistence type="inferred from homology"/>
<evidence type="ECO:0000259" key="14">
    <source>
        <dbReference type="PROSITE" id="PS50305"/>
    </source>
</evidence>
<comment type="catalytic activity">
    <reaction evidence="8">
        <text>N(6)-acetyl-L-lysyl-[protein] + NAD(+) + H2O = 2''-O-acetyl-ADP-D-ribose + nicotinamide + L-lysyl-[protein]</text>
        <dbReference type="Rhea" id="RHEA:43636"/>
        <dbReference type="Rhea" id="RHEA-COMP:9752"/>
        <dbReference type="Rhea" id="RHEA-COMP:10731"/>
        <dbReference type="ChEBI" id="CHEBI:15377"/>
        <dbReference type="ChEBI" id="CHEBI:17154"/>
        <dbReference type="ChEBI" id="CHEBI:29969"/>
        <dbReference type="ChEBI" id="CHEBI:57540"/>
        <dbReference type="ChEBI" id="CHEBI:61930"/>
        <dbReference type="ChEBI" id="CHEBI:83767"/>
        <dbReference type="EC" id="2.3.1.286"/>
    </reaction>
</comment>
<organism evidence="15 16">
    <name type="scientific">Dendrothele bispora (strain CBS 962.96)</name>
    <dbReference type="NCBI Taxonomy" id="1314807"/>
    <lineage>
        <taxon>Eukaryota</taxon>
        <taxon>Fungi</taxon>
        <taxon>Dikarya</taxon>
        <taxon>Basidiomycota</taxon>
        <taxon>Agaricomycotina</taxon>
        <taxon>Agaricomycetes</taxon>
        <taxon>Agaricomycetidae</taxon>
        <taxon>Agaricales</taxon>
        <taxon>Agaricales incertae sedis</taxon>
        <taxon>Dendrothele</taxon>
    </lineage>
</organism>
<evidence type="ECO:0000256" key="5">
    <source>
        <dbReference type="ARBA" id="ARBA00022833"/>
    </source>
</evidence>
<evidence type="ECO:0000256" key="9">
    <source>
        <dbReference type="PIRSR" id="PIRSR037938-1"/>
    </source>
</evidence>
<dbReference type="InterPro" id="IPR050134">
    <property type="entry name" value="NAD-dep_sirtuin_deacylases"/>
</dbReference>
<sequence>MSDNAEIKELANFIRDKCKNIVLMLGAGVSTAAGIPDFRSPKTGLYANLARLNLPYPEAVFDIQFFLKNPVPFYTLAHELYPGKFRPTLTHSFIRLLHSHNLLSLCCTQNIDTLERRAGVPSEKIVEAHGSFATQRCVRCRTPFDDAKMKDFVMNYAQKKLIPRCGKKGCGGLIKPDIVFFGESLPPSFFSSQSVVSKADLILVIGTSLTVQPFASLSLYPVPRALINLDLVGDFGMRESDEEREFILLGQCDDIVRELCRELGWEEELMKLWEETKDSVEGESEEGKKDREEKKNLQAAEDEVAKLTKSLGEQLVLDRAAGDIAKKESGAEAKAEAEGEGGGTAKATEKIEEKIEKGKPVDASTEVKDEKGQEKSEEKKGIEPQRL</sequence>
<feature type="region of interest" description="Disordered" evidence="13">
    <location>
        <begin position="276"/>
        <end position="297"/>
    </location>
</feature>
<comment type="cofactor">
    <cofactor evidence="11">
        <name>Zn(2+)</name>
        <dbReference type="ChEBI" id="CHEBI:29105"/>
    </cofactor>
    <text evidence="11">Binds 1 zinc ion per subunit.</text>
</comment>
<feature type="compositionally biased region" description="Basic and acidic residues" evidence="13">
    <location>
        <begin position="323"/>
        <end position="337"/>
    </location>
</feature>
<evidence type="ECO:0000256" key="6">
    <source>
        <dbReference type="ARBA" id="ARBA00023027"/>
    </source>
</evidence>
<evidence type="ECO:0000256" key="10">
    <source>
        <dbReference type="PIRSR" id="PIRSR037938-2"/>
    </source>
</evidence>
<feature type="domain" description="Deacetylase sirtuin-type" evidence="14">
    <location>
        <begin position="1"/>
        <end position="266"/>
    </location>
</feature>
<keyword evidence="4 8" id="KW-0479">Metal-binding</keyword>
<feature type="binding site" evidence="11 12">
    <location>
        <position position="165"/>
    </location>
    <ligand>
        <name>Zn(2+)</name>
        <dbReference type="ChEBI" id="CHEBI:29105"/>
    </ligand>
</feature>
<evidence type="ECO:0000256" key="12">
    <source>
        <dbReference type="PROSITE-ProRule" id="PRU00236"/>
    </source>
</evidence>
<dbReference type="PANTHER" id="PTHR11085:SF6">
    <property type="entry name" value="NAD-DEPENDENT PROTEIN DEACETYLASE SIRTUIN-2"/>
    <property type="match status" value="1"/>
</dbReference>
<feature type="binding site" evidence="10">
    <location>
        <begin position="109"/>
        <end position="112"/>
    </location>
    <ligand>
        <name>NAD(+)</name>
        <dbReference type="ChEBI" id="CHEBI:57540"/>
    </ligand>
</feature>
<keyword evidence="3 8" id="KW-0808">Transferase</keyword>
<accession>A0A4S8M4J2</accession>
<dbReference type="PANTHER" id="PTHR11085">
    <property type="entry name" value="NAD-DEPENDENT PROTEIN DEACYLASE SIRTUIN-5, MITOCHONDRIAL-RELATED"/>
    <property type="match status" value="1"/>
</dbReference>
<keyword evidence="16" id="KW-1185">Reference proteome</keyword>
<reference evidence="15 16" key="1">
    <citation type="journal article" date="2019" name="Nat. Ecol. Evol.">
        <title>Megaphylogeny resolves global patterns of mushroom evolution.</title>
        <authorList>
            <person name="Varga T."/>
            <person name="Krizsan K."/>
            <person name="Foldi C."/>
            <person name="Dima B."/>
            <person name="Sanchez-Garcia M."/>
            <person name="Sanchez-Ramirez S."/>
            <person name="Szollosi G.J."/>
            <person name="Szarkandi J.G."/>
            <person name="Papp V."/>
            <person name="Albert L."/>
            <person name="Andreopoulos W."/>
            <person name="Angelini C."/>
            <person name="Antonin V."/>
            <person name="Barry K.W."/>
            <person name="Bougher N.L."/>
            <person name="Buchanan P."/>
            <person name="Buyck B."/>
            <person name="Bense V."/>
            <person name="Catcheside P."/>
            <person name="Chovatia M."/>
            <person name="Cooper J."/>
            <person name="Damon W."/>
            <person name="Desjardin D."/>
            <person name="Finy P."/>
            <person name="Geml J."/>
            <person name="Haridas S."/>
            <person name="Hughes K."/>
            <person name="Justo A."/>
            <person name="Karasinski D."/>
            <person name="Kautmanova I."/>
            <person name="Kiss B."/>
            <person name="Kocsube S."/>
            <person name="Kotiranta H."/>
            <person name="LaButti K.M."/>
            <person name="Lechner B.E."/>
            <person name="Liimatainen K."/>
            <person name="Lipzen A."/>
            <person name="Lukacs Z."/>
            <person name="Mihaltcheva S."/>
            <person name="Morgado L.N."/>
            <person name="Niskanen T."/>
            <person name="Noordeloos M.E."/>
            <person name="Ohm R.A."/>
            <person name="Ortiz-Santana B."/>
            <person name="Ovrebo C."/>
            <person name="Racz N."/>
            <person name="Riley R."/>
            <person name="Savchenko A."/>
            <person name="Shiryaev A."/>
            <person name="Soop K."/>
            <person name="Spirin V."/>
            <person name="Szebenyi C."/>
            <person name="Tomsovsky M."/>
            <person name="Tulloss R.E."/>
            <person name="Uehling J."/>
            <person name="Grigoriev I.V."/>
            <person name="Vagvolgyi C."/>
            <person name="Papp T."/>
            <person name="Martin F.M."/>
            <person name="Miettinen O."/>
            <person name="Hibbett D.S."/>
            <person name="Nagy L.G."/>
        </authorList>
    </citation>
    <scope>NUCLEOTIDE SEQUENCE [LARGE SCALE GENOMIC DNA]</scope>
    <source>
        <strain evidence="15 16">CBS 962.96</strain>
    </source>
</reference>
<dbReference type="OrthoDB" id="420264at2759"/>
<dbReference type="Gene3D" id="3.30.1600.10">
    <property type="entry name" value="SIR2/SIRT2 'Small Domain"/>
    <property type="match status" value="1"/>
</dbReference>
<comment type="similarity">
    <text evidence="2 8">Belongs to the sirtuin family. Class I subfamily.</text>
</comment>
<feature type="compositionally biased region" description="Basic and acidic residues" evidence="13">
    <location>
        <begin position="347"/>
        <end position="387"/>
    </location>
</feature>
<feature type="binding site" evidence="11 12">
    <location>
        <position position="137"/>
    </location>
    <ligand>
        <name>Zn(2+)</name>
        <dbReference type="ChEBI" id="CHEBI:29105"/>
    </ligand>
</feature>
<dbReference type="AlphaFoldDB" id="A0A4S8M4J2"/>
<dbReference type="PROSITE" id="PS50305">
    <property type="entry name" value="SIRTUIN"/>
    <property type="match status" value="1"/>
</dbReference>
<dbReference type="PIRSF" id="PIRSF037938">
    <property type="entry name" value="SIR2_euk"/>
    <property type="match status" value="1"/>
</dbReference>
<feature type="binding site" evidence="10">
    <location>
        <begin position="207"/>
        <end position="208"/>
    </location>
    <ligand>
        <name>NAD(+)</name>
        <dbReference type="ChEBI" id="CHEBI:57540"/>
    </ligand>
</feature>
<feature type="binding site" evidence="11 12">
    <location>
        <position position="140"/>
    </location>
    <ligand>
        <name>Zn(2+)</name>
        <dbReference type="ChEBI" id="CHEBI:29105"/>
    </ligand>
</feature>
<keyword evidence="5 8" id="KW-0862">Zinc</keyword>
<evidence type="ECO:0000313" key="16">
    <source>
        <dbReference type="Proteomes" id="UP000297245"/>
    </source>
</evidence>
<keyword evidence="7" id="KW-0496">Mitochondrion</keyword>
<dbReference type="GO" id="GO:0008270">
    <property type="term" value="F:zinc ion binding"/>
    <property type="evidence" value="ECO:0007669"/>
    <property type="project" value="UniProtKB-UniRule"/>
</dbReference>
<dbReference type="InterPro" id="IPR003000">
    <property type="entry name" value="Sirtuin"/>
</dbReference>
<feature type="binding site" evidence="10">
    <location>
        <begin position="37"/>
        <end position="39"/>
    </location>
    <ligand>
        <name>NAD(+)</name>
        <dbReference type="ChEBI" id="CHEBI:57540"/>
    </ligand>
</feature>
<feature type="region of interest" description="Disordered" evidence="13">
    <location>
        <begin position="323"/>
        <end position="387"/>
    </location>
</feature>
<dbReference type="InterPro" id="IPR017328">
    <property type="entry name" value="Sirtuin_class_I"/>
</dbReference>
<dbReference type="InterPro" id="IPR026591">
    <property type="entry name" value="Sirtuin_cat_small_dom_sf"/>
</dbReference>
<dbReference type="GO" id="GO:0005739">
    <property type="term" value="C:mitochondrion"/>
    <property type="evidence" value="ECO:0007669"/>
    <property type="project" value="UniProtKB-SubCell"/>
</dbReference>
<dbReference type="GO" id="GO:0005634">
    <property type="term" value="C:nucleus"/>
    <property type="evidence" value="ECO:0007669"/>
    <property type="project" value="TreeGrafter"/>
</dbReference>
<dbReference type="EMBL" id="ML179162">
    <property type="protein sequence ID" value="THU97119.1"/>
    <property type="molecule type" value="Genomic_DNA"/>
</dbReference>
<name>A0A4S8M4J2_DENBC</name>
<dbReference type="SUPFAM" id="SSF52467">
    <property type="entry name" value="DHS-like NAD/FAD-binding domain"/>
    <property type="match status" value="1"/>
</dbReference>
<evidence type="ECO:0000256" key="2">
    <source>
        <dbReference type="ARBA" id="ARBA00006924"/>
    </source>
</evidence>
<evidence type="ECO:0000256" key="1">
    <source>
        <dbReference type="ARBA" id="ARBA00004173"/>
    </source>
</evidence>
<evidence type="ECO:0000256" key="3">
    <source>
        <dbReference type="ARBA" id="ARBA00022679"/>
    </source>
</evidence>
<dbReference type="GO" id="GO:0070403">
    <property type="term" value="F:NAD+ binding"/>
    <property type="evidence" value="ECO:0007669"/>
    <property type="project" value="UniProtKB-UniRule"/>
</dbReference>